<dbReference type="PANTHER" id="PTHR47707">
    <property type="entry name" value="8-OXO-DGTP DIPHOSPHATASE"/>
    <property type="match status" value="1"/>
</dbReference>
<keyword evidence="5" id="KW-0479">Metal-binding</keyword>
<keyword evidence="7 18" id="KW-0378">Hydrolase</keyword>
<dbReference type="InterPro" id="IPR020476">
    <property type="entry name" value="Nudix_hydrolase"/>
</dbReference>
<dbReference type="NCBIfam" id="NF008044">
    <property type="entry name" value="PRK10776.1"/>
    <property type="match status" value="1"/>
</dbReference>
<evidence type="ECO:0000256" key="2">
    <source>
        <dbReference type="ARBA" id="ARBA00005582"/>
    </source>
</evidence>
<evidence type="ECO:0000256" key="10">
    <source>
        <dbReference type="ARBA" id="ARBA00035861"/>
    </source>
</evidence>
<dbReference type="RefSeq" id="WP_251877394.1">
    <property type="nucleotide sequence ID" value="NZ_CP082275.1"/>
</dbReference>
<keyword evidence="9" id="KW-0234">DNA repair</keyword>
<evidence type="ECO:0000256" key="9">
    <source>
        <dbReference type="ARBA" id="ARBA00023204"/>
    </source>
</evidence>
<comment type="similarity">
    <text evidence="2">Belongs to the Nudix hydrolase family.</text>
</comment>
<dbReference type="InterPro" id="IPR003561">
    <property type="entry name" value="Mutator_MutT"/>
</dbReference>
<evidence type="ECO:0000256" key="4">
    <source>
        <dbReference type="ARBA" id="ARBA00022705"/>
    </source>
</evidence>
<evidence type="ECO:0000256" key="7">
    <source>
        <dbReference type="ARBA" id="ARBA00022801"/>
    </source>
</evidence>
<evidence type="ECO:0000313" key="19">
    <source>
        <dbReference type="Proteomes" id="UP001056255"/>
    </source>
</evidence>
<evidence type="ECO:0000256" key="15">
    <source>
        <dbReference type="ARBA" id="ARBA00041979"/>
    </source>
</evidence>
<dbReference type="SUPFAM" id="SSF55811">
    <property type="entry name" value="Nudix"/>
    <property type="match status" value="1"/>
</dbReference>
<dbReference type="EMBL" id="CP082275">
    <property type="protein sequence ID" value="USH02832.1"/>
    <property type="molecule type" value="Genomic_DNA"/>
</dbReference>
<dbReference type="InterPro" id="IPR029119">
    <property type="entry name" value="MutY_C"/>
</dbReference>
<protein>
    <recommendedName>
        <fullName evidence="13">8-oxo-dGTP diphosphatase</fullName>
        <ecNumber evidence="12">3.6.1.55</ecNumber>
    </recommendedName>
    <alternativeName>
        <fullName evidence="16">7,8-dihydro-8-oxoguanine-triphosphatase</fullName>
    </alternativeName>
    <alternativeName>
        <fullName evidence="15">Mutator protein MutT</fullName>
    </alternativeName>
    <alternativeName>
        <fullName evidence="14">dGTP pyrophosphohydrolase</fullName>
    </alternativeName>
</protein>
<evidence type="ECO:0000256" key="5">
    <source>
        <dbReference type="ARBA" id="ARBA00022723"/>
    </source>
</evidence>
<keyword evidence="6" id="KW-0227">DNA damage</keyword>
<dbReference type="NCBIfam" id="TIGR00586">
    <property type="entry name" value="mutt"/>
    <property type="match status" value="1"/>
</dbReference>
<evidence type="ECO:0000256" key="12">
    <source>
        <dbReference type="ARBA" id="ARBA00038905"/>
    </source>
</evidence>
<evidence type="ECO:0000256" key="1">
    <source>
        <dbReference type="ARBA" id="ARBA00001946"/>
    </source>
</evidence>
<keyword evidence="4" id="KW-0235">DNA replication</keyword>
<evidence type="ECO:0000256" key="14">
    <source>
        <dbReference type="ARBA" id="ARBA00041592"/>
    </source>
</evidence>
<evidence type="ECO:0000313" key="18">
    <source>
        <dbReference type="EMBL" id="USH02832.1"/>
    </source>
</evidence>
<dbReference type="GO" id="GO:0035539">
    <property type="term" value="F:8-oxo-7,8-dihydrodeoxyguanosine triphosphate pyrophosphatase activity"/>
    <property type="evidence" value="ECO:0007669"/>
    <property type="project" value="UniProtKB-EC"/>
</dbReference>
<dbReference type="InterPro" id="IPR047127">
    <property type="entry name" value="MutT-like"/>
</dbReference>
<proteinExistence type="inferred from homology"/>
<evidence type="ECO:0000256" key="3">
    <source>
        <dbReference type="ARBA" id="ARBA00022457"/>
    </source>
</evidence>
<gene>
    <name evidence="18" type="primary">mutT</name>
    <name evidence="18" type="ORF">K6Q96_01970</name>
</gene>
<dbReference type="InterPro" id="IPR020084">
    <property type="entry name" value="NUDIX_hydrolase_CS"/>
</dbReference>
<dbReference type="InterPro" id="IPR000086">
    <property type="entry name" value="NUDIX_hydrolase_dom"/>
</dbReference>
<dbReference type="PROSITE" id="PS51462">
    <property type="entry name" value="NUDIX"/>
    <property type="match status" value="1"/>
</dbReference>
<feature type="domain" description="Nudix hydrolase" evidence="17">
    <location>
        <begin position="4"/>
        <end position="131"/>
    </location>
</feature>
<evidence type="ECO:0000259" key="17">
    <source>
        <dbReference type="PROSITE" id="PS51462"/>
    </source>
</evidence>
<comment type="catalytic activity">
    <reaction evidence="10">
        <text>8-oxo-dGTP + H2O = 8-oxo-dGMP + diphosphate + H(+)</text>
        <dbReference type="Rhea" id="RHEA:31575"/>
        <dbReference type="ChEBI" id="CHEBI:15377"/>
        <dbReference type="ChEBI" id="CHEBI:15378"/>
        <dbReference type="ChEBI" id="CHEBI:33019"/>
        <dbReference type="ChEBI" id="CHEBI:63224"/>
        <dbReference type="ChEBI" id="CHEBI:77896"/>
        <dbReference type="EC" id="3.6.1.55"/>
    </reaction>
</comment>
<accession>A0ABY4WUN9</accession>
<dbReference type="EC" id="3.6.1.55" evidence="12"/>
<dbReference type="CDD" id="cd03425">
    <property type="entry name" value="NUDIX_MutT_NudA_like"/>
    <property type="match status" value="1"/>
</dbReference>
<evidence type="ECO:0000256" key="8">
    <source>
        <dbReference type="ARBA" id="ARBA00022842"/>
    </source>
</evidence>
<evidence type="ECO:0000256" key="13">
    <source>
        <dbReference type="ARBA" id="ARBA00040794"/>
    </source>
</evidence>
<dbReference type="InterPro" id="IPR015797">
    <property type="entry name" value="NUDIX_hydrolase-like_dom_sf"/>
</dbReference>
<organism evidence="18 19">
    <name type="scientific">Grimontia kaedaensis</name>
    <dbReference type="NCBI Taxonomy" id="2872157"/>
    <lineage>
        <taxon>Bacteria</taxon>
        <taxon>Pseudomonadati</taxon>
        <taxon>Pseudomonadota</taxon>
        <taxon>Gammaproteobacteria</taxon>
        <taxon>Vibrionales</taxon>
        <taxon>Vibrionaceae</taxon>
        <taxon>Grimontia</taxon>
    </lineage>
</organism>
<comment type="cofactor">
    <cofactor evidence="1">
        <name>Mg(2+)</name>
        <dbReference type="ChEBI" id="CHEBI:18420"/>
    </cofactor>
</comment>
<dbReference type="Proteomes" id="UP001056255">
    <property type="component" value="Chromosome I"/>
</dbReference>
<evidence type="ECO:0000256" key="11">
    <source>
        <dbReference type="ARBA" id="ARBA00036904"/>
    </source>
</evidence>
<evidence type="ECO:0000256" key="16">
    <source>
        <dbReference type="ARBA" id="ARBA00042798"/>
    </source>
</evidence>
<evidence type="ECO:0000256" key="6">
    <source>
        <dbReference type="ARBA" id="ARBA00022763"/>
    </source>
</evidence>
<dbReference type="Gene3D" id="3.90.79.10">
    <property type="entry name" value="Nucleoside Triphosphate Pyrophosphohydrolase"/>
    <property type="match status" value="1"/>
</dbReference>
<keyword evidence="19" id="KW-1185">Reference proteome</keyword>
<name>A0ABY4WUN9_9GAMM</name>
<dbReference type="PANTHER" id="PTHR47707:SF1">
    <property type="entry name" value="NUDIX HYDROLASE FAMILY PROTEIN"/>
    <property type="match status" value="1"/>
</dbReference>
<keyword evidence="3" id="KW-0515">Mutator protein</keyword>
<dbReference type="PROSITE" id="PS00893">
    <property type="entry name" value="NUDIX_BOX"/>
    <property type="match status" value="1"/>
</dbReference>
<comment type="catalytic activity">
    <reaction evidence="11">
        <text>8-oxo-GTP + H2O = 8-oxo-GMP + diphosphate + H(+)</text>
        <dbReference type="Rhea" id="RHEA:67616"/>
        <dbReference type="ChEBI" id="CHEBI:15377"/>
        <dbReference type="ChEBI" id="CHEBI:15378"/>
        <dbReference type="ChEBI" id="CHEBI:33019"/>
        <dbReference type="ChEBI" id="CHEBI:143553"/>
        <dbReference type="ChEBI" id="CHEBI:145694"/>
    </reaction>
</comment>
<keyword evidence="8" id="KW-0460">Magnesium</keyword>
<dbReference type="PRINTS" id="PR00502">
    <property type="entry name" value="NUDIXFAMILY"/>
</dbReference>
<reference evidence="18" key="1">
    <citation type="submission" date="2021-08" db="EMBL/GenBank/DDBJ databases">
        <authorList>
            <person name="Sakaguchi M."/>
            <person name="Kikuchi T."/>
            <person name="Urbanczyk H."/>
        </authorList>
    </citation>
    <scope>NUCLEOTIDE SEQUENCE</scope>
    <source>
        <strain evidence="18">020920N</strain>
    </source>
</reference>
<dbReference type="Pfam" id="PF14815">
    <property type="entry name" value="NUDIX_4"/>
    <property type="match status" value="1"/>
</dbReference>
<sequence>MEKKRLHIAAGIILNPEANAIFITQRPAKAHKGGFWEFAGGKVEDGESAHEAVKRELEEEVGITAKTVEPFISLAHDYPDKALAFDFFLVREFDGEPFGKEGQPGEWAAISELANYTFPEANDPVLDKIRDTLGK</sequence>